<comment type="caution">
    <text evidence="4">The sequence shown here is derived from an EMBL/GenBank/DDBJ whole genome shotgun (WGS) entry which is preliminary data.</text>
</comment>
<feature type="domain" description="NAD-dependent epimerase/dehydratase" evidence="2">
    <location>
        <begin position="3"/>
        <end position="218"/>
    </location>
</feature>
<dbReference type="InterPro" id="IPR001509">
    <property type="entry name" value="Epimerase_deHydtase"/>
</dbReference>
<dbReference type="Pfam" id="PF08338">
    <property type="entry name" value="DUF1731"/>
    <property type="match status" value="1"/>
</dbReference>
<sequence>MRVLITGATGLVGNEIVKLCREKEILISYLTTSKSKIENNENYKGFYWNPNTGEIDENCFENVDVIIHLAGATIAKRWTKSYKKEILESRVKSTELIYNTLINIEHSVTQIISASAIGVYPDSQTNYYNEDYKTHTEDSFLTKVVHVWEQEVEAFKKLDIAVAKVRIGLVLSEKGGALPQIIKPAKIGLAAAFGTGKQWQSWIHITDLARLFLYILKYHLTGVFNAVAPNAVTNRELTKTVTKILEVPYFMPNIPKFFMKLVLGEMHVLLFDSQRVSSKKIENKGFNFKFNYLEPALVDLL</sequence>
<evidence type="ECO:0000259" key="3">
    <source>
        <dbReference type="Pfam" id="PF08338"/>
    </source>
</evidence>
<evidence type="ECO:0000259" key="2">
    <source>
        <dbReference type="Pfam" id="PF01370"/>
    </source>
</evidence>
<feature type="domain" description="DUF1731" evidence="3">
    <location>
        <begin position="254"/>
        <end position="300"/>
    </location>
</feature>
<evidence type="ECO:0000313" key="4">
    <source>
        <dbReference type="EMBL" id="MCB4798926.1"/>
    </source>
</evidence>
<keyword evidence="5" id="KW-1185">Reference proteome</keyword>
<gene>
    <name evidence="4" type="ORF">LG649_08715</name>
</gene>
<name>A0A9X1L527_9FLAO</name>
<evidence type="ECO:0000256" key="1">
    <source>
        <dbReference type="ARBA" id="ARBA00009353"/>
    </source>
</evidence>
<dbReference type="InterPro" id="IPR010099">
    <property type="entry name" value="SDR39U1"/>
</dbReference>
<accession>A0A9X1L527</accession>
<dbReference type="SUPFAM" id="SSF51735">
    <property type="entry name" value="NAD(P)-binding Rossmann-fold domains"/>
    <property type="match status" value="1"/>
</dbReference>
<organism evidence="4 5">
    <name type="scientific">Neotamlana laminarinivorans</name>
    <dbReference type="NCBI Taxonomy" id="2883124"/>
    <lineage>
        <taxon>Bacteria</taxon>
        <taxon>Pseudomonadati</taxon>
        <taxon>Bacteroidota</taxon>
        <taxon>Flavobacteriia</taxon>
        <taxon>Flavobacteriales</taxon>
        <taxon>Flavobacteriaceae</taxon>
        <taxon>Neotamlana</taxon>
    </lineage>
</organism>
<dbReference type="PANTHER" id="PTHR11092:SF0">
    <property type="entry name" value="EPIMERASE FAMILY PROTEIN SDR39U1"/>
    <property type="match status" value="1"/>
</dbReference>
<dbReference type="InterPro" id="IPR013549">
    <property type="entry name" value="DUF1731"/>
</dbReference>
<dbReference type="AlphaFoldDB" id="A0A9X1L527"/>
<dbReference type="Proteomes" id="UP001139199">
    <property type="component" value="Unassembled WGS sequence"/>
</dbReference>
<comment type="similarity">
    <text evidence="1">Belongs to the NAD(P)-dependent epimerase/dehydratase family. SDR39U1 subfamily.</text>
</comment>
<dbReference type="NCBIfam" id="TIGR01777">
    <property type="entry name" value="yfcH"/>
    <property type="match status" value="1"/>
</dbReference>
<proteinExistence type="inferred from homology"/>
<dbReference type="RefSeq" id="WP_226543385.1">
    <property type="nucleotide sequence ID" value="NZ_JAJAPW010000003.1"/>
</dbReference>
<dbReference type="EMBL" id="JAJAPW010000003">
    <property type="protein sequence ID" value="MCB4798926.1"/>
    <property type="molecule type" value="Genomic_DNA"/>
</dbReference>
<dbReference type="Gene3D" id="3.40.50.720">
    <property type="entry name" value="NAD(P)-binding Rossmann-like Domain"/>
    <property type="match status" value="1"/>
</dbReference>
<dbReference type="PANTHER" id="PTHR11092">
    <property type="entry name" value="SUGAR NUCLEOTIDE EPIMERASE RELATED"/>
    <property type="match status" value="1"/>
</dbReference>
<evidence type="ECO:0000313" key="5">
    <source>
        <dbReference type="Proteomes" id="UP001139199"/>
    </source>
</evidence>
<reference evidence="4" key="1">
    <citation type="submission" date="2021-10" db="EMBL/GenBank/DDBJ databases">
        <title>Tamlana sargassums sp. nov., and Tamlana laminarinivorans sp. nov., two new bacteria isolated from the brown alga.</title>
        <authorList>
            <person name="Li J."/>
        </authorList>
    </citation>
    <scope>NUCLEOTIDE SEQUENCE</scope>
    <source>
        <strain evidence="4">PT2-4</strain>
    </source>
</reference>
<dbReference type="InterPro" id="IPR036291">
    <property type="entry name" value="NAD(P)-bd_dom_sf"/>
</dbReference>
<dbReference type="Pfam" id="PF01370">
    <property type="entry name" value="Epimerase"/>
    <property type="match status" value="1"/>
</dbReference>
<protein>
    <submittedName>
        <fullName evidence="4">TIGR01777 family oxidoreductase</fullName>
    </submittedName>
</protein>